<sequence length="117" mass="13728">MKRTFIIILEIALLVVVLRSSFVQYWLGDIQQSLSNWMTEIAQTAERQELAALRDRVRPNIAAMNDYQKDYIMDMLSSRAKMEHFQLYYCVNKDKNPFVYGATLLYLCSEIGRTSFD</sequence>
<organism evidence="1 2">
    <name type="scientific">Bowmanella yangjiangensis</name>
    <dbReference type="NCBI Taxonomy" id="2811230"/>
    <lineage>
        <taxon>Bacteria</taxon>
        <taxon>Pseudomonadati</taxon>
        <taxon>Pseudomonadota</taxon>
        <taxon>Gammaproteobacteria</taxon>
        <taxon>Alteromonadales</taxon>
        <taxon>Alteromonadaceae</taxon>
        <taxon>Bowmanella</taxon>
    </lineage>
</organism>
<dbReference type="RefSeq" id="WP_206595484.1">
    <property type="nucleotide sequence ID" value="NZ_JAFKCS010000019.1"/>
</dbReference>
<protein>
    <submittedName>
        <fullName evidence="1">Uncharacterized protein</fullName>
    </submittedName>
</protein>
<dbReference type="EMBL" id="JAFKCS010000019">
    <property type="protein sequence ID" value="MBN7821539.1"/>
    <property type="molecule type" value="Genomic_DNA"/>
</dbReference>
<gene>
    <name evidence="1" type="ORF">J0A65_16840</name>
</gene>
<evidence type="ECO:0000313" key="1">
    <source>
        <dbReference type="EMBL" id="MBN7821539.1"/>
    </source>
</evidence>
<dbReference type="Proteomes" id="UP000663992">
    <property type="component" value="Unassembled WGS sequence"/>
</dbReference>
<name>A0ABS3CWN8_9ALTE</name>
<accession>A0ABS3CWN8</accession>
<evidence type="ECO:0000313" key="2">
    <source>
        <dbReference type="Proteomes" id="UP000663992"/>
    </source>
</evidence>
<comment type="caution">
    <text evidence="1">The sequence shown here is derived from an EMBL/GenBank/DDBJ whole genome shotgun (WGS) entry which is preliminary data.</text>
</comment>
<reference evidence="1 2" key="1">
    <citation type="submission" date="2021-03" db="EMBL/GenBank/DDBJ databases">
        <title>novel species isolated from a fishpond in China.</title>
        <authorList>
            <person name="Lu H."/>
            <person name="Cai Z."/>
        </authorList>
    </citation>
    <scope>NUCLEOTIDE SEQUENCE [LARGE SCALE GENOMIC DNA]</scope>
    <source>
        <strain evidence="1 2">Y57</strain>
    </source>
</reference>
<keyword evidence="2" id="KW-1185">Reference proteome</keyword>
<proteinExistence type="predicted"/>